<accession>A0A2P7MZC3</accession>
<evidence type="ECO:0000313" key="2">
    <source>
        <dbReference type="Proteomes" id="UP000243002"/>
    </source>
</evidence>
<proteinExistence type="predicted"/>
<keyword evidence="2" id="KW-1185">Reference proteome</keyword>
<reference evidence="1 2" key="1">
    <citation type="journal article" date="2018" name="Environ. Microbiol.">
        <title>Ecological and genomic features of two widespread freshwater picocyanobacteria.</title>
        <authorList>
            <person name="Cabello-Yeves P.J."/>
            <person name="Picazo A."/>
            <person name="Camacho A."/>
            <person name="Callieri C."/>
            <person name="Rosselli R."/>
            <person name="Roda-Garcia J.J."/>
            <person name="Coutinho F.H."/>
            <person name="Rodriguez-Valera F."/>
        </authorList>
    </citation>
    <scope>NUCLEOTIDE SEQUENCE [LARGE SCALE GENOMIC DNA]</scope>
    <source>
        <strain evidence="1 2">Tous</strain>
    </source>
</reference>
<name>A0A2P7MZC3_9CYAN</name>
<dbReference type="Proteomes" id="UP000243002">
    <property type="component" value="Unassembled WGS sequence"/>
</dbReference>
<dbReference type="EMBL" id="PXXO01000003">
    <property type="protein sequence ID" value="PSJ06573.1"/>
    <property type="molecule type" value="Genomic_DNA"/>
</dbReference>
<evidence type="ECO:0000313" key="1">
    <source>
        <dbReference type="EMBL" id="PSJ06573.1"/>
    </source>
</evidence>
<comment type="caution">
    <text evidence="1">The sequence shown here is derived from an EMBL/GenBank/DDBJ whole genome shotgun (WGS) entry which is preliminary data.</text>
</comment>
<sequence>METADPELLRLRALARRRPLQQRIIRSVASSTAIETRQSISNIEAKLLTTPEVVVNGRVITLA</sequence>
<dbReference type="AlphaFoldDB" id="A0A2P7MZC3"/>
<organism evidence="1 2">
    <name type="scientific">Cyanobium usitatum str. Tous</name>
    <dbReference type="NCBI Taxonomy" id="2116684"/>
    <lineage>
        <taxon>Bacteria</taxon>
        <taxon>Bacillati</taxon>
        <taxon>Cyanobacteriota</taxon>
        <taxon>Cyanophyceae</taxon>
        <taxon>Synechococcales</taxon>
        <taxon>Prochlorococcaceae</taxon>
        <taxon>Cyanobium</taxon>
    </lineage>
</organism>
<dbReference type="RefSeq" id="WP_106502079.1">
    <property type="nucleotide sequence ID" value="NZ_PXXO01000003.1"/>
</dbReference>
<protein>
    <submittedName>
        <fullName evidence="1">Uncharacterized protein</fullName>
    </submittedName>
</protein>
<gene>
    <name evidence="1" type="ORF">C7K55_03760</name>
</gene>